<organism evidence="1 2">
    <name type="scientific">Bordetella genomosp. 9</name>
    <dbReference type="NCBI Taxonomy" id="1416803"/>
    <lineage>
        <taxon>Bacteria</taxon>
        <taxon>Pseudomonadati</taxon>
        <taxon>Pseudomonadota</taxon>
        <taxon>Betaproteobacteria</taxon>
        <taxon>Burkholderiales</taxon>
        <taxon>Alcaligenaceae</taxon>
        <taxon>Bordetella</taxon>
    </lineage>
</organism>
<protein>
    <submittedName>
        <fullName evidence="1">DUF3606 domain-containing protein</fullName>
    </submittedName>
</protein>
<dbReference type="RefSeq" id="WP_094846240.1">
    <property type="nucleotide sequence ID" value="NZ_NEVJ01000002.1"/>
</dbReference>
<dbReference type="InterPro" id="IPR022037">
    <property type="entry name" value="DUF3606"/>
</dbReference>
<evidence type="ECO:0000313" key="2">
    <source>
        <dbReference type="Proteomes" id="UP000216857"/>
    </source>
</evidence>
<sequence length="59" mass="7016">MSDNLTDRGPRDRSRIALEEDWEMRYWTKEFGCTPEQLRDAVHKAGSNSVDKVREYLKK</sequence>
<reference evidence="1" key="1">
    <citation type="submission" date="2017-05" db="EMBL/GenBank/DDBJ databases">
        <title>Complete and WGS of Bordetella genogroups.</title>
        <authorList>
            <person name="Spilker T."/>
            <person name="Lipuma J."/>
        </authorList>
    </citation>
    <scope>NUCLEOTIDE SEQUENCE</scope>
    <source>
        <strain evidence="1">AU21707</strain>
    </source>
</reference>
<dbReference type="EMBL" id="NEVJ01000002">
    <property type="protein sequence ID" value="OZI23233.1"/>
    <property type="molecule type" value="Genomic_DNA"/>
</dbReference>
<comment type="caution">
    <text evidence="1">The sequence shown here is derived from an EMBL/GenBank/DDBJ whole genome shotgun (WGS) entry which is preliminary data.</text>
</comment>
<dbReference type="AlphaFoldDB" id="A0A261RFZ3"/>
<evidence type="ECO:0000313" key="1">
    <source>
        <dbReference type="EMBL" id="OZI23233.1"/>
    </source>
</evidence>
<keyword evidence="2" id="KW-1185">Reference proteome</keyword>
<dbReference type="OrthoDB" id="7030114at2"/>
<dbReference type="Proteomes" id="UP000216857">
    <property type="component" value="Unassembled WGS sequence"/>
</dbReference>
<dbReference type="Pfam" id="PF12244">
    <property type="entry name" value="DUF3606"/>
    <property type="match status" value="1"/>
</dbReference>
<gene>
    <name evidence="1" type="ORF">CAL26_07130</name>
</gene>
<accession>A0A261RFZ3</accession>
<name>A0A261RFZ3_9BORD</name>
<proteinExistence type="predicted"/>